<evidence type="ECO:0000259" key="11">
    <source>
        <dbReference type="PROSITE" id="PS50113"/>
    </source>
</evidence>
<dbReference type="InterPro" id="IPR003661">
    <property type="entry name" value="HisK_dim/P_dom"/>
</dbReference>
<accession>A0ABS9Z2H3</accession>
<gene>
    <name evidence="12" type="ORF">K2U94_03580</name>
</gene>
<dbReference type="SUPFAM" id="SSF52738">
    <property type="entry name" value="Methylesterase CheB, C-terminal domain"/>
    <property type="match status" value="1"/>
</dbReference>
<dbReference type="EC" id="2.7.13.3" evidence="2"/>
<evidence type="ECO:0000256" key="6">
    <source>
        <dbReference type="ARBA" id="ARBA00022777"/>
    </source>
</evidence>
<dbReference type="Pfam" id="PF00989">
    <property type="entry name" value="PAS"/>
    <property type="match status" value="1"/>
</dbReference>
<evidence type="ECO:0000256" key="3">
    <source>
        <dbReference type="ARBA" id="ARBA00022553"/>
    </source>
</evidence>
<dbReference type="NCBIfam" id="TIGR00229">
    <property type="entry name" value="sensory_box"/>
    <property type="match status" value="1"/>
</dbReference>
<evidence type="ECO:0000259" key="10">
    <source>
        <dbReference type="PROSITE" id="PS50112"/>
    </source>
</evidence>
<dbReference type="InterPro" id="IPR036890">
    <property type="entry name" value="HATPase_C_sf"/>
</dbReference>
<dbReference type="EMBL" id="JAIVFP010000001">
    <property type="protein sequence ID" value="MCI4681851.1"/>
    <property type="molecule type" value="Genomic_DNA"/>
</dbReference>
<dbReference type="InterPro" id="IPR013767">
    <property type="entry name" value="PAS_fold"/>
</dbReference>
<keyword evidence="13" id="KW-1185">Reference proteome</keyword>
<dbReference type="PANTHER" id="PTHR43065">
    <property type="entry name" value="SENSOR HISTIDINE KINASE"/>
    <property type="match status" value="1"/>
</dbReference>
<evidence type="ECO:0000313" key="12">
    <source>
        <dbReference type="EMBL" id="MCI4681851.1"/>
    </source>
</evidence>
<organism evidence="12 13">
    <name type="scientific">Candidatus Rhodoblastus alkanivorans</name>
    <dbReference type="NCBI Taxonomy" id="2954117"/>
    <lineage>
        <taxon>Bacteria</taxon>
        <taxon>Pseudomonadati</taxon>
        <taxon>Pseudomonadota</taxon>
        <taxon>Alphaproteobacteria</taxon>
        <taxon>Hyphomicrobiales</taxon>
        <taxon>Rhodoblastaceae</taxon>
        <taxon>Rhodoblastus</taxon>
    </lineage>
</organism>
<comment type="catalytic activity">
    <reaction evidence="1">
        <text>ATP + protein L-histidine = ADP + protein N-phospho-L-histidine.</text>
        <dbReference type="EC" id="2.7.13.3"/>
    </reaction>
</comment>
<evidence type="ECO:0000313" key="13">
    <source>
        <dbReference type="Proteomes" id="UP001139104"/>
    </source>
</evidence>
<dbReference type="InterPro" id="IPR000014">
    <property type="entry name" value="PAS"/>
</dbReference>
<dbReference type="Gene3D" id="3.30.450.20">
    <property type="entry name" value="PAS domain"/>
    <property type="match status" value="1"/>
</dbReference>
<dbReference type="SMART" id="SM00387">
    <property type="entry name" value="HATPase_c"/>
    <property type="match status" value="1"/>
</dbReference>
<dbReference type="InterPro" id="IPR005467">
    <property type="entry name" value="His_kinase_dom"/>
</dbReference>
<evidence type="ECO:0000256" key="7">
    <source>
        <dbReference type="ARBA" id="ARBA00022840"/>
    </source>
</evidence>
<dbReference type="Proteomes" id="UP001139104">
    <property type="component" value="Unassembled WGS sequence"/>
</dbReference>
<dbReference type="SUPFAM" id="SSF55785">
    <property type="entry name" value="PYP-like sensor domain (PAS domain)"/>
    <property type="match status" value="1"/>
</dbReference>
<dbReference type="InterPro" id="IPR035965">
    <property type="entry name" value="PAS-like_dom_sf"/>
</dbReference>
<dbReference type="InterPro" id="IPR003594">
    <property type="entry name" value="HATPase_dom"/>
</dbReference>
<dbReference type="InterPro" id="IPR000700">
    <property type="entry name" value="PAS-assoc_C"/>
</dbReference>
<dbReference type="InterPro" id="IPR035909">
    <property type="entry name" value="CheB_C"/>
</dbReference>
<evidence type="ECO:0000256" key="8">
    <source>
        <dbReference type="ARBA" id="ARBA00023012"/>
    </source>
</evidence>
<dbReference type="SMART" id="SM00091">
    <property type="entry name" value="PAS"/>
    <property type="match status" value="1"/>
</dbReference>
<dbReference type="PRINTS" id="PR00344">
    <property type="entry name" value="BCTRLSENSOR"/>
</dbReference>
<dbReference type="Gene3D" id="3.40.50.180">
    <property type="entry name" value="Methylesterase CheB, C-terminal domain"/>
    <property type="match status" value="1"/>
</dbReference>
<dbReference type="CDD" id="cd00130">
    <property type="entry name" value="PAS"/>
    <property type="match status" value="1"/>
</dbReference>
<feature type="domain" description="Histidine kinase" evidence="9">
    <location>
        <begin position="292"/>
        <end position="505"/>
    </location>
</feature>
<keyword evidence="5" id="KW-0547">Nucleotide-binding</keyword>
<dbReference type="Pfam" id="PF01339">
    <property type="entry name" value="CheB_methylest"/>
    <property type="match status" value="1"/>
</dbReference>
<dbReference type="SUPFAM" id="SSF55874">
    <property type="entry name" value="ATPase domain of HSP90 chaperone/DNA topoisomerase II/histidine kinase"/>
    <property type="match status" value="1"/>
</dbReference>
<dbReference type="PROSITE" id="PS50113">
    <property type="entry name" value="PAC"/>
    <property type="match status" value="1"/>
</dbReference>
<comment type="caution">
    <text evidence="12">The sequence shown here is derived from an EMBL/GenBank/DDBJ whole genome shotgun (WGS) entry which is preliminary data.</text>
</comment>
<dbReference type="InterPro" id="IPR000673">
    <property type="entry name" value="Sig_transdc_resp-reg_Me-estase"/>
</dbReference>
<dbReference type="CDD" id="cd00082">
    <property type="entry name" value="HisKA"/>
    <property type="match status" value="1"/>
</dbReference>
<evidence type="ECO:0000256" key="5">
    <source>
        <dbReference type="ARBA" id="ARBA00022741"/>
    </source>
</evidence>
<dbReference type="Gene3D" id="3.30.565.10">
    <property type="entry name" value="Histidine kinase-like ATPase, C-terminal domain"/>
    <property type="match status" value="1"/>
</dbReference>
<dbReference type="RefSeq" id="WP_243065893.1">
    <property type="nucleotide sequence ID" value="NZ_JAIVFK010000003.1"/>
</dbReference>
<proteinExistence type="predicted"/>
<feature type="domain" description="PAS" evidence="10">
    <location>
        <begin position="164"/>
        <end position="219"/>
    </location>
</feature>
<evidence type="ECO:0000256" key="2">
    <source>
        <dbReference type="ARBA" id="ARBA00012438"/>
    </source>
</evidence>
<dbReference type="InterPro" id="IPR036097">
    <property type="entry name" value="HisK_dim/P_sf"/>
</dbReference>
<keyword evidence="3" id="KW-0597">Phosphoprotein</keyword>
<dbReference type="InterPro" id="IPR004358">
    <property type="entry name" value="Sig_transdc_His_kin-like_C"/>
</dbReference>
<dbReference type="PROSITE" id="PS50112">
    <property type="entry name" value="PAS"/>
    <property type="match status" value="1"/>
</dbReference>
<dbReference type="Gene3D" id="1.10.287.130">
    <property type="match status" value="1"/>
</dbReference>
<reference evidence="12" key="1">
    <citation type="journal article" date="2022" name="ISME J.">
        <title>Identification of active gaseous-alkane degraders at natural gas seeps.</title>
        <authorList>
            <person name="Farhan Ul Haque M."/>
            <person name="Hernandez M."/>
            <person name="Crombie A.T."/>
            <person name="Murrell J.C."/>
        </authorList>
    </citation>
    <scope>NUCLEOTIDE SEQUENCE</scope>
    <source>
        <strain evidence="12">PC2</strain>
    </source>
</reference>
<evidence type="ECO:0000256" key="1">
    <source>
        <dbReference type="ARBA" id="ARBA00000085"/>
    </source>
</evidence>
<keyword evidence="4" id="KW-0808">Transferase</keyword>
<keyword evidence="6" id="KW-0418">Kinase</keyword>
<keyword evidence="7" id="KW-0067">ATP-binding</keyword>
<protein>
    <recommendedName>
        <fullName evidence="2">histidine kinase</fullName>
        <ecNumber evidence="2">2.7.13.3</ecNumber>
    </recommendedName>
</protein>
<dbReference type="PROSITE" id="PS50109">
    <property type="entry name" value="HIS_KIN"/>
    <property type="match status" value="1"/>
</dbReference>
<evidence type="ECO:0000256" key="4">
    <source>
        <dbReference type="ARBA" id="ARBA00022679"/>
    </source>
</evidence>
<keyword evidence="8" id="KW-0902">Two-component regulatory system</keyword>
<feature type="domain" description="PAC" evidence="11">
    <location>
        <begin position="227"/>
        <end position="277"/>
    </location>
</feature>
<dbReference type="SUPFAM" id="SSF47384">
    <property type="entry name" value="Homodimeric domain of signal transducing histidine kinase"/>
    <property type="match status" value="1"/>
</dbReference>
<name>A0ABS9Z2H3_9HYPH</name>
<evidence type="ECO:0000259" key="9">
    <source>
        <dbReference type="PROSITE" id="PS50109"/>
    </source>
</evidence>
<sequence>MTTKAPSFPIVAICAASDGLGAALDLCRASAAQIAAAFVIFIDPEHVDQFMNGLESKDAPPVARCVPGTPIEPGRIHVLRSDLYMRTVGGKLHAVEADRPDLGSARLFLRALAQERGADAIVVLLGRDPDFAREAKAVKQAGGVVLSFIDLMERQRAANLLCESEARMRAIIDGADDAIIASDSAGRIRWVNSAASQIFGYGADEMIGADIGFLTVDPDRSMPAGGVGREIEALRKDGSLFPAELKVSETRHGGERLRVSFLRDLSERRLLEARLQKMDDNRLAAMANMATELAHEINQPLVAAVNYLAAAQARGRRSGALPAEISELMEAAASQVVRAGRIVSRLRRFIADTEPEKFEQRLHGLIVAACELVSPMLREAGIRPVLRLDATPDLVLVDGVQIEQAFVNLLRNAVQAMSKSRTKNLTVATSAGDGMIRVDVSDSGTGLSGAEQIDLFLPFTTARPEGLGVGLSISRAIVEAHHGKMWAKKNETDGATFSFTLPLAGDEPANE</sequence>
<dbReference type="Pfam" id="PF02518">
    <property type="entry name" value="HATPase_c"/>
    <property type="match status" value="1"/>
</dbReference>
<dbReference type="PANTHER" id="PTHR43065:SF42">
    <property type="entry name" value="TWO-COMPONENT SENSOR PPRA"/>
    <property type="match status" value="1"/>
</dbReference>